<evidence type="ECO:0000313" key="2">
    <source>
        <dbReference type="EMBL" id="PSB58037.1"/>
    </source>
</evidence>
<evidence type="ECO:0000259" key="1">
    <source>
        <dbReference type="Pfam" id="PF10047"/>
    </source>
</evidence>
<sequence>MEQALLEQIQRLPESVQQEALQYLEDLVAKHTRSTETHTKISRKDAFGIWKGQVWMADDFNAPLEDLQEYM</sequence>
<dbReference type="EMBL" id="PVWO01000050">
    <property type="protein sequence ID" value="PSB58037.1"/>
    <property type="molecule type" value="Genomic_DNA"/>
</dbReference>
<reference evidence="2 3" key="1">
    <citation type="submission" date="2018-03" db="EMBL/GenBank/DDBJ databases">
        <title>The ancient ancestry and fast evolution of plastids.</title>
        <authorList>
            <person name="Moore K.R."/>
            <person name="Magnabosco C."/>
            <person name="Momper L."/>
            <person name="Gold D.A."/>
            <person name="Bosak T."/>
            <person name="Fournier G.P."/>
        </authorList>
    </citation>
    <scope>NUCLEOTIDE SEQUENCE [LARGE SCALE GENOMIC DNA]</scope>
    <source>
        <strain evidence="2 3">CCALA 037</strain>
    </source>
</reference>
<dbReference type="Pfam" id="PF10047">
    <property type="entry name" value="DUF2281"/>
    <property type="match status" value="1"/>
</dbReference>
<dbReference type="AlphaFoldDB" id="A0A2T1GJP6"/>
<name>A0A2T1GJP6_9CYAN</name>
<dbReference type="InterPro" id="IPR018739">
    <property type="entry name" value="DUF2281"/>
</dbReference>
<proteinExistence type="predicted"/>
<dbReference type="RefSeq" id="WP_106301565.1">
    <property type="nucleotide sequence ID" value="NZ_PVWO01000050.1"/>
</dbReference>
<comment type="caution">
    <text evidence="2">The sequence shown here is derived from an EMBL/GenBank/DDBJ whole genome shotgun (WGS) entry which is preliminary data.</text>
</comment>
<accession>A0A2T1GJP6</accession>
<feature type="domain" description="DUF2281" evidence="1">
    <location>
        <begin position="5"/>
        <end position="70"/>
    </location>
</feature>
<protein>
    <recommendedName>
        <fullName evidence="1">DUF2281 domain-containing protein</fullName>
    </recommendedName>
</protein>
<gene>
    <name evidence="2" type="ORF">C7B77_06135</name>
</gene>
<organism evidence="2 3">
    <name type="scientific">Chamaesiphon polymorphus CCALA 037</name>
    <dbReference type="NCBI Taxonomy" id="2107692"/>
    <lineage>
        <taxon>Bacteria</taxon>
        <taxon>Bacillati</taxon>
        <taxon>Cyanobacteriota</taxon>
        <taxon>Cyanophyceae</taxon>
        <taxon>Gomontiellales</taxon>
        <taxon>Chamaesiphonaceae</taxon>
        <taxon>Chamaesiphon</taxon>
    </lineage>
</organism>
<dbReference type="OrthoDB" id="9815166at2"/>
<keyword evidence="3" id="KW-1185">Reference proteome</keyword>
<evidence type="ECO:0000313" key="3">
    <source>
        <dbReference type="Proteomes" id="UP000238937"/>
    </source>
</evidence>
<dbReference type="Proteomes" id="UP000238937">
    <property type="component" value="Unassembled WGS sequence"/>
</dbReference>